<dbReference type="Proteomes" id="UP000295060">
    <property type="component" value="Unassembled WGS sequence"/>
</dbReference>
<organism evidence="7 8">
    <name type="scientific">Kribbella pratensis</name>
    <dbReference type="NCBI Taxonomy" id="2512112"/>
    <lineage>
        <taxon>Bacteria</taxon>
        <taxon>Bacillati</taxon>
        <taxon>Actinomycetota</taxon>
        <taxon>Actinomycetes</taxon>
        <taxon>Propionibacteriales</taxon>
        <taxon>Kribbellaceae</taxon>
        <taxon>Kribbella</taxon>
    </lineage>
</organism>
<evidence type="ECO:0000256" key="4">
    <source>
        <dbReference type="PROSITE-ProRule" id="PRU00510"/>
    </source>
</evidence>
<feature type="region of interest" description="Disordered" evidence="5">
    <location>
        <begin position="112"/>
        <end position="132"/>
    </location>
</feature>
<sequence>MIAPGKVPAQELAVLKRRLREHRRFRQKQLQDLADPSQDRRTAAHVEIQASLAAAAHQVLSNIEVASTRMNTGQYGSCQQCGRPIDLQRLRIVPHSRYCARCHHAEDTRRAAIEPTGSQKSGGSGEDGCWSR</sequence>
<comment type="caution">
    <text evidence="7">The sequence shown here is derived from an EMBL/GenBank/DDBJ whole genome shotgun (WGS) entry which is preliminary data.</text>
</comment>
<dbReference type="InterPro" id="IPR000962">
    <property type="entry name" value="Znf_DskA_TraR"/>
</dbReference>
<evidence type="ECO:0000256" key="5">
    <source>
        <dbReference type="SAM" id="MobiDB-lite"/>
    </source>
</evidence>
<reference evidence="7 8" key="1">
    <citation type="submission" date="2019-03" db="EMBL/GenBank/DDBJ databases">
        <title>Genomic Encyclopedia of Type Strains, Phase III (KMG-III): the genomes of soil and plant-associated and newly described type strains.</title>
        <authorList>
            <person name="Whitman W."/>
        </authorList>
    </citation>
    <scope>NUCLEOTIDE SEQUENCE [LARGE SCALE GENOMIC DNA]</scope>
    <source>
        <strain evidence="7 8">VKMAc-2574</strain>
    </source>
</reference>
<dbReference type="PANTHER" id="PTHR33823">
    <property type="entry name" value="RNA POLYMERASE-BINDING TRANSCRIPTION FACTOR DKSA-RELATED"/>
    <property type="match status" value="1"/>
</dbReference>
<evidence type="ECO:0000256" key="2">
    <source>
        <dbReference type="ARBA" id="ARBA00022771"/>
    </source>
</evidence>
<protein>
    <submittedName>
        <fullName evidence="7">TraR/DksA family transcriptional regulator</fullName>
    </submittedName>
</protein>
<keyword evidence="8" id="KW-1185">Reference proteome</keyword>
<evidence type="ECO:0000256" key="3">
    <source>
        <dbReference type="ARBA" id="ARBA00022833"/>
    </source>
</evidence>
<keyword evidence="2" id="KW-0863">Zinc-finger</keyword>
<keyword evidence="3" id="KW-0862">Zinc</keyword>
<feature type="zinc finger region" description="dksA C4-type" evidence="4">
    <location>
        <begin position="78"/>
        <end position="102"/>
    </location>
</feature>
<feature type="domain" description="Zinc finger DksA/TraR C4-type" evidence="6">
    <location>
        <begin position="73"/>
        <end position="105"/>
    </location>
</feature>
<evidence type="ECO:0000259" key="6">
    <source>
        <dbReference type="Pfam" id="PF01258"/>
    </source>
</evidence>
<dbReference type="SUPFAM" id="SSF57716">
    <property type="entry name" value="Glucocorticoid receptor-like (DNA-binding domain)"/>
    <property type="match status" value="1"/>
</dbReference>
<evidence type="ECO:0000313" key="7">
    <source>
        <dbReference type="EMBL" id="TDW84346.1"/>
    </source>
</evidence>
<evidence type="ECO:0000256" key="1">
    <source>
        <dbReference type="ARBA" id="ARBA00022723"/>
    </source>
</evidence>
<evidence type="ECO:0000313" key="8">
    <source>
        <dbReference type="Proteomes" id="UP000295060"/>
    </source>
</evidence>
<dbReference type="PROSITE" id="PS51128">
    <property type="entry name" value="ZF_DKSA_2"/>
    <property type="match status" value="1"/>
</dbReference>
<dbReference type="Gene3D" id="1.20.120.910">
    <property type="entry name" value="DksA, coiled-coil domain"/>
    <property type="match status" value="1"/>
</dbReference>
<dbReference type="Pfam" id="PF01258">
    <property type="entry name" value="zf-dskA_traR"/>
    <property type="match status" value="1"/>
</dbReference>
<dbReference type="PANTHER" id="PTHR33823:SF4">
    <property type="entry name" value="GENERAL STRESS PROTEIN 16O"/>
    <property type="match status" value="1"/>
</dbReference>
<keyword evidence="1" id="KW-0479">Metal-binding</keyword>
<dbReference type="EMBL" id="SODU01000004">
    <property type="protein sequence ID" value="TDW84346.1"/>
    <property type="molecule type" value="Genomic_DNA"/>
</dbReference>
<accession>A0ABY2F7J4</accession>
<proteinExistence type="predicted"/>
<gene>
    <name evidence="7" type="ORF">EV137_7155</name>
</gene>
<name>A0ABY2F7J4_9ACTN</name>